<dbReference type="Proteomes" id="UP001592581">
    <property type="component" value="Unassembled WGS sequence"/>
</dbReference>
<proteinExistence type="predicted"/>
<name>A0ABV6XL84_9ACTN</name>
<sequence>MSGSQARLFEKIATGVPPQGGGVTMGQAVVLGGSMAGLLAARVLSEHADEVLIVERDGSEVDQGPRAGVPQGSQVHALLPAGAVQLERWFPGFVAEAVALGAVTPPQDGSREWFYIDGRRRVTAPIDQDWPVLVSTRPFLEALVRRRTLAAPNIRMVTGQAEGLLWEGDAVVGVRYRPAGADGADLADDAAALAADLVVDAMGRSSRLSDWLEQAGWQRPPMRRMPIRLNYATAVFRHDPGISEVWNAVSVAAADPQTGTPARIGGFTLVEDQRWIMLVSGYGEDRPSRDTKDYLQRCRTDFPAVFGDIAERAEMLGEVVTYHQSDSRRRDFHLLRRFPAGLVAAGDSVASFNPVYGQGMTSAALHASCLSAYLHATDTTLSDPALGYFALVRVVVDAAWQVSTFADLALPHVDGPYPRGYRLTRWVAGLLFEQSVTDTVTSERMARVTTMLAHPDSLARPAVLLRALRLYAKERSTGSRKRPG</sequence>
<comment type="caution">
    <text evidence="1">The sequence shown here is derived from an EMBL/GenBank/DDBJ whole genome shotgun (WGS) entry which is preliminary data.</text>
</comment>
<organism evidence="1 2">
    <name type="scientific">Streptacidiphilus jeojiensis</name>
    <dbReference type="NCBI Taxonomy" id="3229225"/>
    <lineage>
        <taxon>Bacteria</taxon>
        <taxon>Bacillati</taxon>
        <taxon>Actinomycetota</taxon>
        <taxon>Actinomycetes</taxon>
        <taxon>Kitasatosporales</taxon>
        <taxon>Streptomycetaceae</taxon>
        <taxon>Streptacidiphilus</taxon>
    </lineage>
</organism>
<evidence type="ECO:0000313" key="1">
    <source>
        <dbReference type="EMBL" id="MFC1439026.1"/>
    </source>
</evidence>
<dbReference type="SUPFAM" id="SSF51905">
    <property type="entry name" value="FAD/NAD(P)-binding domain"/>
    <property type="match status" value="1"/>
</dbReference>
<keyword evidence="2" id="KW-1185">Reference proteome</keyword>
<dbReference type="Gene3D" id="3.50.50.60">
    <property type="entry name" value="FAD/NAD(P)-binding domain"/>
    <property type="match status" value="1"/>
</dbReference>
<reference evidence="1 2" key="1">
    <citation type="submission" date="2024-06" db="EMBL/GenBank/DDBJ databases">
        <authorList>
            <person name="Lee S.D."/>
        </authorList>
    </citation>
    <scope>NUCLEOTIDE SEQUENCE [LARGE SCALE GENOMIC DNA]</scope>
    <source>
        <strain evidence="1 2">N1-10</strain>
    </source>
</reference>
<dbReference type="RefSeq" id="WP_380564535.1">
    <property type="nucleotide sequence ID" value="NZ_JBEUKS010000003.1"/>
</dbReference>
<accession>A0ABV6XL84</accession>
<dbReference type="EMBL" id="JBEUKS010000003">
    <property type="protein sequence ID" value="MFC1439026.1"/>
    <property type="molecule type" value="Genomic_DNA"/>
</dbReference>
<dbReference type="InterPro" id="IPR036188">
    <property type="entry name" value="FAD/NAD-bd_sf"/>
</dbReference>
<dbReference type="PANTHER" id="PTHR43422:SF3">
    <property type="entry name" value="THIAMINE THIAZOLE SYNTHASE"/>
    <property type="match status" value="1"/>
</dbReference>
<evidence type="ECO:0008006" key="3">
    <source>
        <dbReference type="Google" id="ProtNLM"/>
    </source>
</evidence>
<evidence type="ECO:0000313" key="2">
    <source>
        <dbReference type="Proteomes" id="UP001592581"/>
    </source>
</evidence>
<dbReference type="PANTHER" id="PTHR43422">
    <property type="entry name" value="THIAMINE THIAZOLE SYNTHASE"/>
    <property type="match status" value="1"/>
</dbReference>
<protein>
    <recommendedName>
        <fullName evidence="3">2-polyprenyl-6-methoxyphenol hydroxylase-like FAD-dependent oxidoreductase</fullName>
    </recommendedName>
</protein>
<gene>
    <name evidence="1" type="ORF">ABUW04_12200</name>
</gene>